<evidence type="ECO:0000313" key="2">
    <source>
        <dbReference type="EMBL" id="EDW79992.1"/>
    </source>
</evidence>
<dbReference type="SUPFAM" id="SSF54373">
    <property type="entry name" value="FAD-linked reductases, C-terminal domain"/>
    <property type="match status" value="1"/>
</dbReference>
<keyword evidence="2" id="KW-0560">Oxidoreductase</keyword>
<dbReference type="PANTHER" id="PTHR10742">
    <property type="entry name" value="FLAVIN MONOAMINE OXIDASE"/>
    <property type="match status" value="1"/>
</dbReference>
<dbReference type="OMA" id="YEECEGF"/>
<name>B4N6K3_DROWI</name>
<gene>
    <name evidence="2" type="primary">Dwil\GK19228</name>
    <name evidence="2" type="ORF">Dwil_GK19228</name>
</gene>
<dbReference type="eggNOG" id="KOG0685">
    <property type="taxonomic scope" value="Eukaryota"/>
</dbReference>
<dbReference type="Gene3D" id="3.90.660.10">
    <property type="match status" value="1"/>
</dbReference>
<dbReference type="PhylomeDB" id="B4N6K3"/>
<accession>B4N6K3</accession>
<dbReference type="OrthoDB" id="5046242at2759"/>
<dbReference type="SUPFAM" id="SSF51905">
    <property type="entry name" value="FAD/NAD(P)-binding domain"/>
    <property type="match status" value="1"/>
</dbReference>
<dbReference type="PANTHER" id="PTHR10742:SF398">
    <property type="entry name" value="AMINE OXIDASE DOMAIN-CONTAINING PROTEIN-RELATED"/>
    <property type="match status" value="1"/>
</dbReference>
<evidence type="ECO:0000259" key="1">
    <source>
        <dbReference type="Pfam" id="PF01593"/>
    </source>
</evidence>
<dbReference type="HOGENOM" id="CLU_004498_2_3_1"/>
<dbReference type="Pfam" id="PF01593">
    <property type="entry name" value="Amino_oxidase"/>
    <property type="match status" value="1"/>
</dbReference>
<reference evidence="2 3" key="1">
    <citation type="journal article" date="2007" name="Nature">
        <title>Evolution of genes and genomes on the Drosophila phylogeny.</title>
        <authorList>
            <consortium name="Drosophila 12 Genomes Consortium"/>
            <person name="Clark A.G."/>
            <person name="Eisen M.B."/>
            <person name="Smith D.R."/>
            <person name="Bergman C.M."/>
            <person name="Oliver B."/>
            <person name="Markow T.A."/>
            <person name="Kaufman T.C."/>
            <person name="Kellis M."/>
            <person name="Gelbart W."/>
            <person name="Iyer V.N."/>
            <person name="Pollard D.A."/>
            <person name="Sackton T.B."/>
            <person name="Larracuente A.M."/>
            <person name="Singh N.D."/>
            <person name="Abad J.P."/>
            <person name="Abt D.N."/>
            <person name="Adryan B."/>
            <person name="Aguade M."/>
            <person name="Akashi H."/>
            <person name="Anderson W.W."/>
            <person name="Aquadro C.F."/>
            <person name="Ardell D.H."/>
            <person name="Arguello R."/>
            <person name="Artieri C.G."/>
            <person name="Barbash D.A."/>
            <person name="Barker D."/>
            <person name="Barsanti P."/>
            <person name="Batterham P."/>
            <person name="Batzoglou S."/>
            <person name="Begun D."/>
            <person name="Bhutkar A."/>
            <person name="Blanco E."/>
            <person name="Bosak S.A."/>
            <person name="Bradley R.K."/>
            <person name="Brand A.D."/>
            <person name="Brent M.R."/>
            <person name="Brooks A.N."/>
            <person name="Brown R.H."/>
            <person name="Butlin R.K."/>
            <person name="Caggese C."/>
            <person name="Calvi B.R."/>
            <person name="Bernardo de Carvalho A."/>
            <person name="Caspi A."/>
            <person name="Castrezana S."/>
            <person name="Celniker S.E."/>
            <person name="Chang J.L."/>
            <person name="Chapple C."/>
            <person name="Chatterji S."/>
            <person name="Chinwalla A."/>
            <person name="Civetta A."/>
            <person name="Clifton S.W."/>
            <person name="Comeron J.M."/>
            <person name="Costello J.C."/>
            <person name="Coyne J.A."/>
            <person name="Daub J."/>
            <person name="David R.G."/>
            <person name="Delcher A.L."/>
            <person name="Delehaunty K."/>
            <person name="Do C.B."/>
            <person name="Ebling H."/>
            <person name="Edwards K."/>
            <person name="Eickbush T."/>
            <person name="Evans J.D."/>
            <person name="Filipski A."/>
            <person name="Findeiss S."/>
            <person name="Freyhult E."/>
            <person name="Fulton L."/>
            <person name="Fulton R."/>
            <person name="Garcia A.C."/>
            <person name="Gardiner A."/>
            <person name="Garfield D.A."/>
            <person name="Garvin B.E."/>
            <person name="Gibson G."/>
            <person name="Gilbert D."/>
            <person name="Gnerre S."/>
            <person name="Godfrey J."/>
            <person name="Good R."/>
            <person name="Gotea V."/>
            <person name="Gravely B."/>
            <person name="Greenberg A.J."/>
            <person name="Griffiths-Jones S."/>
            <person name="Gross S."/>
            <person name="Guigo R."/>
            <person name="Gustafson E.A."/>
            <person name="Haerty W."/>
            <person name="Hahn M.W."/>
            <person name="Halligan D.L."/>
            <person name="Halpern A.L."/>
            <person name="Halter G.M."/>
            <person name="Han M.V."/>
            <person name="Heger A."/>
            <person name="Hillier L."/>
            <person name="Hinrichs A.S."/>
            <person name="Holmes I."/>
            <person name="Hoskins R.A."/>
            <person name="Hubisz M.J."/>
            <person name="Hultmark D."/>
            <person name="Huntley M.A."/>
            <person name="Jaffe D.B."/>
            <person name="Jagadeeshan S."/>
            <person name="Jeck W.R."/>
            <person name="Johnson J."/>
            <person name="Jones C.D."/>
            <person name="Jordan W.C."/>
            <person name="Karpen G.H."/>
            <person name="Kataoka E."/>
            <person name="Keightley P.D."/>
            <person name="Kheradpour P."/>
            <person name="Kirkness E.F."/>
            <person name="Koerich L.B."/>
            <person name="Kristiansen K."/>
            <person name="Kudrna D."/>
            <person name="Kulathinal R.J."/>
            <person name="Kumar S."/>
            <person name="Kwok R."/>
            <person name="Lander E."/>
            <person name="Langley C.H."/>
            <person name="Lapoint R."/>
            <person name="Lazzaro B.P."/>
            <person name="Lee S.J."/>
            <person name="Levesque L."/>
            <person name="Li R."/>
            <person name="Lin C.F."/>
            <person name="Lin M.F."/>
            <person name="Lindblad-Toh K."/>
            <person name="Llopart A."/>
            <person name="Long M."/>
            <person name="Low L."/>
            <person name="Lozovsky E."/>
            <person name="Lu J."/>
            <person name="Luo M."/>
            <person name="Machado C.A."/>
            <person name="Makalowski W."/>
            <person name="Marzo M."/>
            <person name="Matsuda M."/>
            <person name="Matzkin L."/>
            <person name="McAllister B."/>
            <person name="McBride C.S."/>
            <person name="McKernan B."/>
            <person name="McKernan K."/>
            <person name="Mendez-Lago M."/>
            <person name="Minx P."/>
            <person name="Mollenhauer M.U."/>
            <person name="Montooth K."/>
            <person name="Mount S.M."/>
            <person name="Mu X."/>
            <person name="Myers E."/>
            <person name="Negre B."/>
            <person name="Newfeld S."/>
            <person name="Nielsen R."/>
            <person name="Noor M.A."/>
            <person name="O'Grady P."/>
            <person name="Pachter L."/>
            <person name="Papaceit M."/>
            <person name="Parisi M.J."/>
            <person name="Parisi M."/>
            <person name="Parts L."/>
            <person name="Pedersen J.S."/>
            <person name="Pesole G."/>
            <person name="Phillippy A.M."/>
            <person name="Ponting C.P."/>
            <person name="Pop M."/>
            <person name="Porcelli D."/>
            <person name="Powell J.R."/>
            <person name="Prohaska S."/>
            <person name="Pruitt K."/>
            <person name="Puig M."/>
            <person name="Quesneville H."/>
            <person name="Ram K.R."/>
            <person name="Rand D."/>
            <person name="Rasmussen M.D."/>
            <person name="Reed L.K."/>
            <person name="Reenan R."/>
            <person name="Reily A."/>
            <person name="Remington K.A."/>
            <person name="Rieger T.T."/>
            <person name="Ritchie M.G."/>
            <person name="Robin C."/>
            <person name="Rogers Y.H."/>
            <person name="Rohde C."/>
            <person name="Rozas J."/>
            <person name="Rubenfield M.J."/>
            <person name="Ruiz A."/>
            <person name="Russo S."/>
            <person name="Salzberg S.L."/>
            <person name="Sanchez-Gracia A."/>
            <person name="Saranga D.J."/>
            <person name="Sato H."/>
            <person name="Schaeffer S.W."/>
            <person name="Schatz M.C."/>
            <person name="Schlenke T."/>
            <person name="Schwartz R."/>
            <person name="Segarra C."/>
            <person name="Singh R.S."/>
            <person name="Sirot L."/>
            <person name="Sirota M."/>
            <person name="Sisneros N.B."/>
            <person name="Smith C.D."/>
            <person name="Smith T.F."/>
            <person name="Spieth J."/>
            <person name="Stage D.E."/>
            <person name="Stark A."/>
            <person name="Stephan W."/>
            <person name="Strausberg R.L."/>
            <person name="Strempel S."/>
            <person name="Sturgill D."/>
            <person name="Sutton G."/>
            <person name="Sutton G.G."/>
            <person name="Tao W."/>
            <person name="Teichmann S."/>
            <person name="Tobari Y.N."/>
            <person name="Tomimura Y."/>
            <person name="Tsolas J.M."/>
            <person name="Valente V.L."/>
            <person name="Venter E."/>
            <person name="Venter J.C."/>
            <person name="Vicario S."/>
            <person name="Vieira F.G."/>
            <person name="Vilella A.J."/>
            <person name="Villasante A."/>
            <person name="Walenz B."/>
            <person name="Wang J."/>
            <person name="Wasserman M."/>
            <person name="Watts T."/>
            <person name="Wilson D."/>
            <person name="Wilson R.K."/>
            <person name="Wing R.A."/>
            <person name="Wolfner M.F."/>
            <person name="Wong A."/>
            <person name="Wong G.K."/>
            <person name="Wu C.I."/>
            <person name="Wu G."/>
            <person name="Yamamoto D."/>
            <person name="Yang H.P."/>
            <person name="Yang S.P."/>
            <person name="Yorke J.A."/>
            <person name="Yoshida K."/>
            <person name="Zdobnov E."/>
            <person name="Zhang P."/>
            <person name="Zhang Y."/>
            <person name="Zimin A.V."/>
            <person name="Baldwin J."/>
            <person name="Abdouelleil A."/>
            <person name="Abdulkadir J."/>
            <person name="Abebe A."/>
            <person name="Abera B."/>
            <person name="Abreu J."/>
            <person name="Acer S.C."/>
            <person name="Aftuck L."/>
            <person name="Alexander A."/>
            <person name="An P."/>
            <person name="Anderson E."/>
            <person name="Anderson S."/>
            <person name="Arachi H."/>
            <person name="Azer M."/>
            <person name="Bachantsang P."/>
            <person name="Barry A."/>
            <person name="Bayul T."/>
            <person name="Berlin A."/>
            <person name="Bessette D."/>
            <person name="Bloom T."/>
            <person name="Blye J."/>
            <person name="Boguslavskiy L."/>
            <person name="Bonnet C."/>
            <person name="Boukhgalter B."/>
            <person name="Bourzgui I."/>
            <person name="Brown A."/>
            <person name="Cahill P."/>
            <person name="Channer S."/>
            <person name="Cheshatsang Y."/>
            <person name="Chuda L."/>
            <person name="Citroen M."/>
            <person name="Collymore A."/>
            <person name="Cooke P."/>
            <person name="Costello M."/>
            <person name="D'Aco K."/>
            <person name="Daza R."/>
            <person name="De Haan G."/>
            <person name="DeGray S."/>
            <person name="DeMaso C."/>
            <person name="Dhargay N."/>
            <person name="Dooley K."/>
            <person name="Dooley E."/>
            <person name="Doricent M."/>
            <person name="Dorje P."/>
            <person name="Dorjee K."/>
            <person name="Dupes A."/>
            <person name="Elong R."/>
            <person name="Falk J."/>
            <person name="Farina A."/>
            <person name="Faro S."/>
            <person name="Ferguson D."/>
            <person name="Fisher S."/>
            <person name="Foley C.D."/>
            <person name="Franke A."/>
            <person name="Friedrich D."/>
            <person name="Gadbois L."/>
            <person name="Gearin G."/>
            <person name="Gearin C.R."/>
            <person name="Giannoukos G."/>
            <person name="Goode T."/>
            <person name="Graham J."/>
            <person name="Grandbois E."/>
            <person name="Grewal S."/>
            <person name="Gyaltsen K."/>
            <person name="Hafez N."/>
            <person name="Hagos B."/>
            <person name="Hall J."/>
            <person name="Henson C."/>
            <person name="Hollinger A."/>
            <person name="Honan T."/>
            <person name="Huard M.D."/>
            <person name="Hughes L."/>
            <person name="Hurhula B."/>
            <person name="Husby M.E."/>
            <person name="Kamat A."/>
            <person name="Kanga B."/>
            <person name="Kashin S."/>
            <person name="Khazanovich D."/>
            <person name="Kisner P."/>
            <person name="Lance K."/>
            <person name="Lara M."/>
            <person name="Lee W."/>
            <person name="Lennon N."/>
            <person name="Letendre F."/>
            <person name="LeVine R."/>
            <person name="Lipovsky A."/>
            <person name="Liu X."/>
            <person name="Liu J."/>
            <person name="Liu S."/>
            <person name="Lokyitsang T."/>
            <person name="Lokyitsang Y."/>
            <person name="Lubonja R."/>
            <person name="Lui A."/>
            <person name="MacDonald P."/>
            <person name="Magnisalis V."/>
            <person name="Maru K."/>
            <person name="Matthews C."/>
            <person name="McCusker W."/>
            <person name="McDonough S."/>
            <person name="Mehta T."/>
            <person name="Meldrim J."/>
            <person name="Meneus L."/>
            <person name="Mihai O."/>
            <person name="Mihalev A."/>
            <person name="Mihova T."/>
            <person name="Mittelman R."/>
            <person name="Mlenga V."/>
            <person name="Montmayeur A."/>
            <person name="Mulrain L."/>
            <person name="Navidi A."/>
            <person name="Naylor J."/>
            <person name="Negash T."/>
            <person name="Nguyen T."/>
            <person name="Nguyen N."/>
            <person name="Nicol R."/>
            <person name="Norbu C."/>
            <person name="Norbu N."/>
            <person name="Novod N."/>
            <person name="O'Neill B."/>
            <person name="Osman S."/>
            <person name="Markiewicz E."/>
            <person name="Oyono O.L."/>
            <person name="Patti C."/>
            <person name="Phunkhang P."/>
            <person name="Pierre F."/>
            <person name="Priest M."/>
            <person name="Raghuraman S."/>
            <person name="Rege F."/>
            <person name="Reyes R."/>
            <person name="Rise C."/>
            <person name="Rogov P."/>
            <person name="Ross K."/>
            <person name="Ryan E."/>
            <person name="Settipalli S."/>
            <person name="Shea T."/>
            <person name="Sherpa N."/>
            <person name="Shi L."/>
            <person name="Shih D."/>
            <person name="Sparrow T."/>
            <person name="Spaulding J."/>
            <person name="Stalker J."/>
            <person name="Stange-Thomann N."/>
            <person name="Stavropoulos S."/>
            <person name="Stone C."/>
            <person name="Strader C."/>
            <person name="Tesfaye S."/>
            <person name="Thomson T."/>
            <person name="Thoulutsang Y."/>
            <person name="Thoulutsang D."/>
            <person name="Topham K."/>
            <person name="Topping I."/>
            <person name="Tsamla T."/>
            <person name="Vassiliev H."/>
            <person name="Vo A."/>
            <person name="Wangchuk T."/>
            <person name="Wangdi T."/>
            <person name="Weiand M."/>
            <person name="Wilkinson J."/>
            <person name="Wilson A."/>
            <person name="Yadav S."/>
            <person name="Young G."/>
            <person name="Yu Q."/>
            <person name="Zembek L."/>
            <person name="Zhong D."/>
            <person name="Zimmer A."/>
            <person name="Zwirko Z."/>
            <person name="Jaffe D.B."/>
            <person name="Alvarez P."/>
            <person name="Brockman W."/>
            <person name="Butler J."/>
            <person name="Chin C."/>
            <person name="Gnerre S."/>
            <person name="Grabherr M."/>
            <person name="Kleber M."/>
            <person name="Mauceli E."/>
            <person name="MacCallum I."/>
        </authorList>
    </citation>
    <scope>NUCLEOTIDE SEQUENCE [LARGE SCALE GENOMIC DNA]</scope>
    <source>
        <strain evidence="3">Tucson 14030-0811.24</strain>
    </source>
</reference>
<dbReference type="Proteomes" id="UP000007798">
    <property type="component" value="Unassembled WGS sequence"/>
</dbReference>
<dbReference type="GO" id="GO:0046592">
    <property type="term" value="F:polyamine oxidase activity"/>
    <property type="evidence" value="ECO:0007669"/>
    <property type="project" value="TreeGrafter"/>
</dbReference>
<keyword evidence="3" id="KW-1185">Reference proteome</keyword>
<proteinExistence type="predicted"/>
<dbReference type="EMBL" id="CH964161">
    <property type="protein sequence ID" value="EDW79992.1"/>
    <property type="molecule type" value="Genomic_DNA"/>
</dbReference>
<organism evidence="2 3">
    <name type="scientific">Drosophila willistoni</name>
    <name type="common">Fruit fly</name>
    <dbReference type="NCBI Taxonomy" id="7260"/>
    <lineage>
        <taxon>Eukaryota</taxon>
        <taxon>Metazoa</taxon>
        <taxon>Ecdysozoa</taxon>
        <taxon>Arthropoda</taxon>
        <taxon>Hexapoda</taxon>
        <taxon>Insecta</taxon>
        <taxon>Pterygota</taxon>
        <taxon>Neoptera</taxon>
        <taxon>Endopterygota</taxon>
        <taxon>Diptera</taxon>
        <taxon>Brachycera</taxon>
        <taxon>Muscomorpha</taxon>
        <taxon>Ephydroidea</taxon>
        <taxon>Drosophilidae</taxon>
        <taxon>Drosophila</taxon>
        <taxon>Sophophora</taxon>
    </lineage>
</organism>
<dbReference type="SMR" id="B4N6K3"/>
<sequence length="473" mass="54368">MSKTKETARVVIIGAGASGIAAGTRLLEQGFRNVLLLEAEDRIGGRICSIPFADSLMDLGAQWCHGEKGNVVYEFVKDLNFLERTGDYYKNVQFVRSNKDKIVAEQSKIFIEIAENSIPNKNVEFYGTEGDYVKQKYWQEINEQKPSIDNTLATEFLESFLKYECSVDGCDNLFEVSNRNHKEFIESDGDNLLHWRDKGYRTFLRLLMDGKENQPNDLGKLNGRVLFNRRIAEIKWSQCNELILRCWNGEIIQADHIICTVSLGVLKEQHSQLFVPPLPRSKVRAIEGLKLGTVDKFVMEFQVQPLPADCVGFNFLWLQKDLQEIRSTEWFWLESVGSFHRVSHQPRLLEGWITGQHARHMETLTEEKVLEGLLWLFGKFLCFNIPEPKRFIRTQWHANPNFRGSYSFRTTLADDLNIGPWDLEAPIMDSLNKYPKLQFAGEASSKTHFGTVNGATETGWREADRLSQCYTTT</sequence>
<dbReference type="KEGG" id="dwi:6646336"/>
<dbReference type="STRING" id="7260.B4N6K3"/>
<dbReference type="InterPro" id="IPR036188">
    <property type="entry name" value="FAD/NAD-bd_sf"/>
</dbReference>
<dbReference type="AlphaFoldDB" id="B4N6K3"/>
<protein>
    <recommendedName>
        <fullName evidence="1">Amine oxidase domain-containing protein</fullName>
    </recommendedName>
</protein>
<evidence type="ECO:0000313" key="3">
    <source>
        <dbReference type="Proteomes" id="UP000007798"/>
    </source>
</evidence>
<feature type="domain" description="Amine oxidase" evidence="1">
    <location>
        <begin position="18"/>
        <end position="466"/>
    </location>
</feature>
<dbReference type="InParanoid" id="B4N6K3"/>
<dbReference type="Gene3D" id="3.50.50.60">
    <property type="entry name" value="FAD/NAD(P)-binding domain"/>
    <property type="match status" value="1"/>
</dbReference>
<dbReference type="InterPro" id="IPR002937">
    <property type="entry name" value="Amino_oxidase"/>
</dbReference>
<dbReference type="InterPro" id="IPR050281">
    <property type="entry name" value="Flavin_monoamine_oxidase"/>
</dbReference>